<name>A0ABT0MEI9_9GAMM</name>
<sequence>MADNKPGWFTRMAKAASRFTGRPLCFMLALGVVLAWVISGPIFGFSDTWQLVINTGTTIVTFLMVFLIQNTQNRDTQALQIKLDELIRSTQGAHNALLDLEELEEDELEKFRGRYEALAEKARNCAPEDDDDAGTPEVRVDQPKPGP</sequence>
<keyword evidence="2" id="KW-0812">Transmembrane</keyword>
<feature type="transmembrane region" description="Helical" evidence="2">
    <location>
        <begin position="49"/>
        <end position="68"/>
    </location>
</feature>
<evidence type="ECO:0000256" key="2">
    <source>
        <dbReference type="SAM" id="Phobius"/>
    </source>
</evidence>
<keyword evidence="4" id="KW-1185">Reference proteome</keyword>
<dbReference type="Proteomes" id="UP001431217">
    <property type="component" value="Unassembled WGS sequence"/>
</dbReference>
<feature type="transmembrane region" description="Helical" evidence="2">
    <location>
        <begin position="21"/>
        <end position="43"/>
    </location>
</feature>
<comment type="caution">
    <text evidence="3">The sequence shown here is derived from an EMBL/GenBank/DDBJ whole genome shotgun (WGS) entry which is preliminary data.</text>
</comment>
<keyword evidence="2" id="KW-0472">Membrane</keyword>
<dbReference type="InterPro" id="IPR007251">
    <property type="entry name" value="Iron_permease_Fet4"/>
</dbReference>
<feature type="compositionally biased region" description="Basic and acidic residues" evidence="1">
    <location>
        <begin position="138"/>
        <end position="147"/>
    </location>
</feature>
<organism evidence="3 4">
    <name type="scientific">Luteimonas galliterrae</name>
    <dbReference type="NCBI Taxonomy" id="2940486"/>
    <lineage>
        <taxon>Bacteria</taxon>
        <taxon>Pseudomonadati</taxon>
        <taxon>Pseudomonadota</taxon>
        <taxon>Gammaproteobacteria</taxon>
        <taxon>Lysobacterales</taxon>
        <taxon>Lysobacteraceae</taxon>
        <taxon>Luteimonas</taxon>
    </lineage>
</organism>
<dbReference type="Pfam" id="PF04120">
    <property type="entry name" value="Iron_permease"/>
    <property type="match status" value="1"/>
</dbReference>
<protein>
    <submittedName>
        <fullName evidence="3">Low affinity iron permease family protein</fullName>
    </submittedName>
</protein>
<keyword evidence="2" id="KW-1133">Transmembrane helix</keyword>
<proteinExistence type="predicted"/>
<accession>A0ABT0MEI9</accession>
<dbReference type="EMBL" id="JAMBEP010000001">
    <property type="protein sequence ID" value="MCL1633297.1"/>
    <property type="molecule type" value="Genomic_DNA"/>
</dbReference>
<reference evidence="3 4" key="1">
    <citation type="submission" date="2022-05" db="EMBL/GenBank/DDBJ databases">
        <title>Luteimonas sp. SX5, whole genome shotgun sequencing project.</title>
        <authorList>
            <person name="Zhao G."/>
            <person name="Shen L."/>
        </authorList>
    </citation>
    <scope>NUCLEOTIDE SEQUENCE [LARGE SCALE GENOMIC DNA]</scope>
    <source>
        <strain evidence="3 4">SX5</strain>
    </source>
</reference>
<evidence type="ECO:0000313" key="4">
    <source>
        <dbReference type="Proteomes" id="UP001431217"/>
    </source>
</evidence>
<feature type="region of interest" description="Disordered" evidence="1">
    <location>
        <begin position="122"/>
        <end position="147"/>
    </location>
</feature>
<evidence type="ECO:0000313" key="3">
    <source>
        <dbReference type="EMBL" id="MCL1633297.1"/>
    </source>
</evidence>
<evidence type="ECO:0000256" key="1">
    <source>
        <dbReference type="SAM" id="MobiDB-lite"/>
    </source>
</evidence>
<gene>
    <name evidence="3" type="ORF">M2650_01370</name>
</gene>
<dbReference type="RefSeq" id="WP_249470253.1">
    <property type="nucleotide sequence ID" value="NZ_JAMBEP010000001.1"/>
</dbReference>